<dbReference type="Pfam" id="PF02458">
    <property type="entry name" value="Transferase"/>
    <property type="match status" value="1"/>
</dbReference>
<protein>
    <recommendedName>
        <fullName evidence="7">Shikimate O-hydroxycinnamoyltransferase</fullName>
    </recommendedName>
</protein>
<name>A0AA38ZIK7_VITRO</name>
<dbReference type="InterPro" id="IPR023213">
    <property type="entry name" value="CAT-like_dom_sf"/>
</dbReference>
<evidence type="ECO:0000256" key="2">
    <source>
        <dbReference type="ARBA" id="ARBA00022679"/>
    </source>
</evidence>
<evidence type="ECO:0000313" key="5">
    <source>
        <dbReference type="EMBL" id="KAJ9689023.1"/>
    </source>
</evidence>
<feature type="region of interest" description="Disordered" evidence="4">
    <location>
        <begin position="195"/>
        <end position="215"/>
    </location>
</feature>
<dbReference type="FunFam" id="3.30.559.10:FF:000015">
    <property type="entry name" value="Spermidine hydroxycinnamoyl transferase"/>
    <property type="match status" value="1"/>
</dbReference>
<evidence type="ECO:0000256" key="3">
    <source>
        <dbReference type="ARBA" id="ARBA00023315"/>
    </source>
</evidence>
<proteinExistence type="inferred from homology"/>
<accession>A0AA38ZIK7</accession>
<dbReference type="PANTHER" id="PTHR31642">
    <property type="entry name" value="TRICHOTHECENE 3-O-ACETYLTRANSFERASE"/>
    <property type="match status" value="1"/>
</dbReference>
<dbReference type="InterPro" id="IPR050317">
    <property type="entry name" value="Plant_Fungal_Acyltransferase"/>
</dbReference>
<keyword evidence="2" id="KW-0808">Transferase</keyword>
<keyword evidence="3" id="KW-0012">Acyltransferase</keyword>
<gene>
    <name evidence="5" type="ORF">PVL29_014594</name>
</gene>
<comment type="similarity">
    <text evidence="1">Belongs to the plant acyltransferase family.</text>
</comment>
<dbReference type="Gene3D" id="3.30.559.10">
    <property type="entry name" value="Chloramphenicol acetyltransferase-like domain"/>
    <property type="match status" value="2"/>
</dbReference>
<organism evidence="5 6">
    <name type="scientific">Vitis rotundifolia</name>
    <name type="common">Muscadine grape</name>
    <dbReference type="NCBI Taxonomy" id="103349"/>
    <lineage>
        <taxon>Eukaryota</taxon>
        <taxon>Viridiplantae</taxon>
        <taxon>Streptophyta</taxon>
        <taxon>Embryophyta</taxon>
        <taxon>Tracheophyta</taxon>
        <taxon>Spermatophyta</taxon>
        <taxon>Magnoliopsida</taxon>
        <taxon>eudicotyledons</taxon>
        <taxon>Gunneridae</taxon>
        <taxon>Pentapetalae</taxon>
        <taxon>rosids</taxon>
        <taxon>Vitales</taxon>
        <taxon>Vitaceae</taxon>
        <taxon>Viteae</taxon>
        <taxon>Vitis</taxon>
    </lineage>
</organism>
<dbReference type="PANTHER" id="PTHR31642:SF11">
    <property type="entry name" value="SHIKIMATE O-HYDROXYCINNAMOYLTRANSFERASE"/>
    <property type="match status" value="1"/>
</dbReference>
<dbReference type="SUPFAM" id="SSF52777">
    <property type="entry name" value="CoA-dependent acyltransferases"/>
    <property type="match status" value="1"/>
</dbReference>
<dbReference type="AlphaFoldDB" id="A0AA38ZIK7"/>
<evidence type="ECO:0008006" key="7">
    <source>
        <dbReference type="Google" id="ProtNLM"/>
    </source>
</evidence>
<evidence type="ECO:0000256" key="1">
    <source>
        <dbReference type="ARBA" id="ARBA00009861"/>
    </source>
</evidence>
<feature type="compositionally biased region" description="Basic and acidic residues" evidence="4">
    <location>
        <begin position="195"/>
        <end position="206"/>
    </location>
</feature>
<comment type="caution">
    <text evidence="5">The sequence shown here is derived from an EMBL/GenBank/DDBJ whole genome shotgun (WGS) entry which is preliminary data.</text>
</comment>
<evidence type="ECO:0000256" key="4">
    <source>
        <dbReference type="SAM" id="MobiDB-lite"/>
    </source>
</evidence>
<evidence type="ECO:0000313" key="6">
    <source>
        <dbReference type="Proteomes" id="UP001168098"/>
    </source>
</evidence>
<sequence length="433" mass="47960">MKIEVKKWSMVCPAKHTPKHTLWMSNLDLVVPRIHVPTVYLYKPNAFCSNFFDAGRLKEALSDALVQFYPVAGRLGLDANGRIQINCNGEGVLFQEAEADAIIDDLGDFTPSHQLRHLIPVVDHSADISSYPLLLLQVTYFKCGGVCLGVAIHHMVADGSGCIHFINSWSDITRGIPIAISPFFDRTILRARDPPAPRFSHVEHHPPPPLHGPSTPKPTSTLILHLTPEHLNALKAKSVRHGSPSPSSVKYSTYETLAAHLWRCICKARGLPHDQPTKLYIPTDGRLRLRPTLPPGYFGNALFTSTLTAKSGDLQSEALSDTIQRIHNAIAGMEDEYLRSAVDYLEMQPNLTALVRGAHTFRSPNLVVGSWTRLPINDANFGWGRPMHMGLGSGVFEGNVCIQRSPTKDNHLSVVICLEAQPMQLFKDLLYDI</sequence>
<dbReference type="FunFam" id="3.30.559.10:FF:000008">
    <property type="entry name" value="Tryptamine hydroxycinnamoyl transferase"/>
    <property type="match status" value="1"/>
</dbReference>
<reference evidence="5 6" key="1">
    <citation type="journal article" date="2023" name="BMC Biotechnol.">
        <title>Vitis rotundifolia cv Carlos genome sequencing.</title>
        <authorList>
            <person name="Huff M."/>
            <person name="Hulse-Kemp A."/>
            <person name="Scheffler B."/>
            <person name="Youngblood R."/>
            <person name="Simpson S."/>
            <person name="Babiker E."/>
            <person name="Staton M."/>
        </authorList>
    </citation>
    <scope>NUCLEOTIDE SEQUENCE [LARGE SCALE GENOMIC DNA]</scope>
    <source>
        <tissue evidence="5">Leaf</tissue>
    </source>
</reference>
<dbReference type="GO" id="GO:0016747">
    <property type="term" value="F:acyltransferase activity, transferring groups other than amino-acyl groups"/>
    <property type="evidence" value="ECO:0007669"/>
    <property type="project" value="TreeGrafter"/>
</dbReference>
<keyword evidence="6" id="KW-1185">Reference proteome</keyword>
<dbReference type="EMBL" id="JARBHA010000011">
    <property type="protein sequence ID" value="KAJ9689023.1"/>
    <property type="molecule type" value="Genomic_DNA"/>
</dbReference>
<dbReference type="Proteomes" id="UP001168098">
    <property type="component" value="Unassembled WGS sequence"/>
</dbReference>